<sequence length="95" mass="10672">MQSSGAFFAADPSHSPQPPTADDWVGQTHVKGILKNPRVLDLKRLSSVRMPESQRFSIILKKSKQINDFGNYEKKGNENSIFSINVRTEAANRNK</sequence>
<name>A0A8X6LGT4_TRICU</name>
<keyword evidence="3" id="KW-1185">Reference proteome</keyword>
<feature type="region of interest" description="Disordered" evidence="1">
    <location>
        <begin position="1"/>
        <end position="23"/>
    </location>
</feature>
<reference evidence="2" key="1">
    <citation type="submission" date="2020-07" db="EMBL/GenBank/DDBJ databases">
        <title>Multicomponent nature underlies the extraordinary mechanical properties of spider dragline silk.</title>
        <authorList>
            <person name="Kono N."/>
            <person name="Nakamura H."/>
            <person name="Mori M."/>
            <person name="Yoshida Y."/>
            <person name="Ohtoshi R."/>
            <person name="Malay A.D."/>
            <person name="Moran D.A.P."/>
            <person name="Tomita M."/>
            <person name="Numata K."/>
            <person name="Arakawa K."/>
        </authorList>
    </citation>
    <scope>NUCLEOTIDE SEQUENCE</scope>
</reference>
<dbReference type="EMBL" id="BMAO01026217">
    <property type="protein sequence ID" value="GFR07827.1"/>
    <property type="molecule type" value="Genomic_DNA"/>
</dbReference>
<dbReference type="AlphaFoldDB" id="A0A8X6LGT4"/>
<dbReference type="Proteomes" id="UP000887116">
    <property type="component" value="Unassembled WGS sequence"/>
</dbReference>
<accession>A0A8X6LGT4</accession>
<gene>
    <name evidence="2" type="ORF">TNCT_468601</name>
</gene>
<evidence type="ECO:0000313" key="2">
    <source>
        <dbReference type="EMBL" id="GFR07827.1"/>
    </source>
</evidence>
<organism evidence="2 3">
    <name type="scientific">Trichonephila clavata</name>
    <name type="common">Joro spider</name>
    <name type="synonym">Nephila clavata</name>
    <dbReference type="NCBI Taxonomy" id="2740835"/>
    <lineage>
        <taxon>Eukaryota</taxon>
        <taxon>Metazoa</taxon>
        <taxon>Ecdysozoa</taxon>
        <taxon>Arthropoda</taxon>
        <taxon>Chelicerata</taxon>
        <taxon>Arachnida</taxon>
        <taxon>Araneae</taxon>
        <taxon>Araneomorphae</taxon>
        <taxon>Entelegynae</taxon>
        <taxon>Araneoidea</taxon>
        <taxon>Nephilidae</taxon>
        <taxon>Trichonephila</taxon>
    </lineage>
</organism>
<evidence type="ECO:0000256" key="1">
    <source>
        <dbReference type="SAM" id="MobiDB-lite"/>
    </source>
</evidence>
<proteinExistence type="predicted"/>
<evidence type="ECO:0000313" key="3">
    <source>
        <dbReference type="Proteomes" id="UP000887116"/>
    </source>
</evidence>
<protein>
    <submittedName>
        <fullName evidence="2">Uncharacterized protein</fullName>
    </submittedName>
</protein>
<comment type="caution">
    <text evidence="2">The sequence shown here is derived from an EMBL/GenBank/DDBJ whole genome shotgun (WGS) entry which is preliminary data.</text>
</comment>